<keyword evidence="1" id="KW-0489">Methyltransferase</keyword>
<evidence type="ECO:0000313" key="2">
    <source>
        <dbReference type="Proteomes" id="UP001174694"/>
    </source>
</evidence>
<name>A0AA38VZD9_9PEZI</name>
<protein>
    <submittedName>
        <fullName evidence="1">Methyltransferase-like protein 7B</fullName>
    </submittedName>
</protein>
<dbReference type="AlphaFoldDB" id="A0AA38VZD9"/>
<evidence type="ECO:0000313" key="1">
    <source>
        <dbReference type="EMBL" id="KAJ9156085.1"/>
    </source>
</evidence>
<reference evidence="1" key="1">
    <citation type="submission" date="2022-07" db="EMBL/GenBank/DDBJ databases">
        <title>Fungi with potential for degradation of polypropylene.</title>
        <authorList>
            <person name="Gostincar C."/>
        </authorList>
    </citation>
    <scope>NUCLEOTIDE SEQUENCE</scope>
    <source>
        <strain evidence="1">EXF-13308</strain>
    </source>
</reference>
<accession>A0AA38VZD9</accession>
<organism evidence="1 2">
    <name type="scientific">Pleurostoma richardsiae</name>
    <dbReference type="NCBI Taxonomy" id="41990"/>
    <lineage>
        <taxon>Eukaryota</taxon>
        <taxon>Fungi</taxon>
        <taxon>Dikarya</taxon>
        <taxon>Ascomycota</taxon>
        <taxon>Pezizomycotina</taxon>
        <taxon>Sordariomycetes</taxon>
        <taxon>Sordariomycetidae</taxon>
        <taxon>Calosphaeriales</taxon>
        <taxon>Pleurostomataceae</taxon>
        <taxon>Pleurostoma</taxon>
    </lineage>
</organism>
<dbReference type="EMBL" id="JANBVO010000002">
    <property type="protein sequence ID" value="KAJ9156085.1"/>
    <property type="molecule type" value="Genomic_DNA"/>
</dbReference>
<proteinExistence type="predicted"/>
<dbReference type="GO" id="GO:0008168">
    <property type="term" value="F:methyltransferase activity"/>
    <property type="evidence" value="ECO:0007669"/>
    <property type="project" value="UniProtKB-KW"/>
</dbReference>
<keyword evidence="2" id="KW-1185">Reference proteome</keyword>
<dbReference type="InterPro" id="IPR029063">
    <property type="entry name" value="SAM-dependent_MTases_sf"/>
</dbReference>
<dbReference type="PANTHER" id="PTHR45036">
    <property type="entry name" value="METHYLTRANSFERASE LIKE 7B"/>
    <property type="match status" value="1"/>
</dbReference>
<comment type="caution">
    <text evidence="1">The sequence shown here is derived from an EMBL/GenBank/DDBJ whole genome shotgun (WGS) entry which is preliminary data.</text>
</comment>
<keyword evidence="1" id="KW-0808">Transferase</keyword>
<gene>
    <name evidence="1" type="ORF">NKR23_g860</name>
</gene>
<dbReference type="PANTHER" id="PTHR45036:SF1">
    <property type="entry name" value="METHYLTRANSFERASE LIKE 7A"/>
    <property type="match status" value="1"/>
</dbReference>
<dbReference type="Proteomes" id="UP001174694">
    <property type="component" value="Unassembled WGS sequence"/>
</dbReference>
<sequence length="282" mass="31519">MATAKADTVDTPEGRFAGLHSRWTQYSELWEPFAVAAELFLKDLWHGLRAGNLAILFRNRGARDHSFAEWYKTLGHHFSAYEDTTPVPGLVASAHGVVLELGPGTGNQLSRFAAPTITHVYGVEPNTAFADALMARLASEETPAALRDRYTPVFCGVEDRGALARQGVVPGSVDCVVSMQVLCSVERPREVAAWLYELLKPGGQVIFWEHCRSEDRVTRWVQRVWSLLWPVVVGGCRLDRPIREILLGAGEWEVVKIETDRQPHLVMPRIWGRLLKPEAKEA</sequence>
<dbReference type="Gene3D" id="3.40.50.150">
    <property type="entry name" value="Vaccinia Virus protein VP39"/>
    <property type="match status" value="1"/>
</dbReference>
<dbReference type="GO" id="GO:0032259">
    <property type="term" value="P:methylation"/>
    <property type="evidence" value="ECO:0007669"/>
    <property type="project" value="UniProtKB-KW"/>
</dbReference>
<dbReference type="InterPro" id="IPR052356">
    <property type="entry name" value="Thiol_S-MT"/>
</dbReference>
<dbReference type="Pfam" id="PF13489">
    <property type="entry name" value="Methyltransf_23"/>
    <property type="match status" value="1"/>
</dbReference>
<dbReference type="SUPFAM" id="SSF53335">
    <property type="entry name" value="S-adenosyl-L-methionine-dependent methyltransferases"/>
    <property type="match status" value="1"/>
</dbReference>
<dbReference type="CDD" id="cd02440">
    <property type="entry name" value="AdoMet_MTases"/>
    <property type="match status" value="1"/>
</dbReference>